<protein>
    <submittedName>
        <fullName evidence="2">Putative membrane-anchored protein</fullName>
    </submittedName>
</protein>
<evidence type="ECO:0000256" key="1">
    <source>
        <dbReference type="SAM" id="Phobius"/>
    </source>
</evidence>
<keyword evidence="1" id="KW-1133">Transmembrane helix</keyword>
<evidence type="ECO:0000313" key="2">
    <source>
        <dbReference type="EMBL" id="RIA56734.1"/>
    </source>
</evidence>
<reference evidence="2 3" key="1">
    <citation type="submission" date="2018-08" db="EMBL/GenBank/DDBJ databases">
        <title>Genomic Encyclopedia of Archaeal and Bacterial Type Strains, Phase II (KMG-II): from individual species to whole genera.</title>
        <authorList>
            <person name="Goeker M."/>
        </authorList>
    </citation>
    <scope>NUCLEOTIDE SEQUENCE [LARGE SCALE GENOMIC DNA]</scope>
    <source>
        <strain evidence="2 3">DSM 5002</strain>
    </source>
</reference>
<comment type="caution">
    <text evidence="2">The sequence shown here is derived from an EMBL/GenBank/DDBJ whole genome shotgun (WGS) entry which is preliminary data.</text>
</comment>
<name>A0A397QFA7_9HYPH</name>
<dbReference type="Pfam" id="PF11902">
    <property type="entry name" value="DUF3422"/>
    <property type="match status" value="1"/>
</dbReference>
<keyword evidence="3" id="KW-1185">Reference proteome</keyword>
<gene>
    <name evidence="2" type="ORF">BXY53_1842</name>
</gene>
<sequence>MHGKQFPSDHPHRQALNDEVHARPPEELVAPTRLSFLALAVDAEQRKQNFDLMCELAQSAGVPPPEAGANHYSADLGGFRLKSEQHTEFMRFMFTVPGEESGPFAEPAIREVPQEWLSRLAGDVLVATHVIFLPGGDAPRDYERISEEMFDGNPLVGSAVGGGVGRAYTDFRIRPDGFSRLFLEDHGLTRRQAGRTVQRILEIDTYRMLALLTFPLAKQLAPELGEAEQRLAEITTALVSATRTNEPELLDRLTKLQAEITSRRADNDYRFTAASAYYTLVQSRIRELREQRIPGLQTFEEFVGRRLAPAINTCQTVAERQASLSDKVAQATQLLSTRVDIERQTQNQSLLESMDKRAKMQLMLQQTVEGLSVAAISYYLVSLVGYAAEGIVKGTGVPANPDVIMAISIPIVVFGVWQVVRRARKAIGKSHRIEHM</sequence>
<proteinExistence type="predicted"/>
<keyword evidence="1" id="KW-0472">Membrane</keyword>
<evidence type="ECO:0000313" key="3">
    <source>
        <dbReference type="Proteomes" id="UP000266273"/>
    </source>
</evidence>
<feature type="transmembrane region" description="Helical" evidence="1">
    <location>
        <begin position="367"/>
        <end position="388"/>
    </location>
</feature>
<feature type="transmembrane region" description="Helical" evidence="1">
    <location>
        <begin position="403"/>
        <end position="420"/>
    </location>
</feature>
<keyword evidence="1" id="KW-0812">Transmembrane</keyword>
<accession>A0A397QFA7</accession>
<dbReference type="InterPro" id="IPR021830">
    <property type="entry name" value="DUF3422"/>
</dbReference>
<dbReference type="Proteomes" id="UP000266273">
    <property type="component" value="Unassembled WGS sequence"/>
</dbReference>
<dbReference type="EMBL" id="QXDF01000001">
    <property type="protein sequence ID" value="RIA56734.1"/>
    <property type="molecule type" value="Genomic_DNA"/>
</dbReference>
<organism evidence="2 3">
    <name type="scientific">Dichotomicrobium thermohalophilum</name>
    <dbReference type="NCBI Taxonomy" id="933063"/>
    <lineage>
        <taxon>Bacteria</taxon>
        <taxon>Pseudomonadati</taxon>
        <taxon>Pseudomonadota</taxon>
        <taxon>Alphaproteobacteria</taxon>
        <taxon>Hyphomicrobiales</taxon>
        <taxon>Hyphomicrobiaceae</taxon>
        <taxon>Dichotomicrobium</taxon>
    </lineage>
</organism>
<dbReference type="AlphaFoldDB" id="A0A397QFA7"/>